<feature type="non-terminal residue" evidence="1">
    <location>
        <position position="79"/>
    </location>
</feature>
<evidence type="ECO:0000313" key="1">
    <source>
        <dbReference type="EMBL" id="CAI0422088.1"/>
    </source>
</evidence>
<dbReference type="AlphaFoldDB" id="A0AAV0KK30"/>
<keyword evidence="2" id="KW-1185">Reference proteome</keyword>
<evidence type="ECO:0000313" key="2">
    <source>
        <dbReference type="Proteomes" id="UP001154282"/>
    </source>
</evidence>
<proteinExistence type="predicted"/>
<organism evidence="1 2">
    <name type="scientific">Linum tenue</name>
    <dbReference type="NCBI Taxonomy" id="586396"/>
    <lineage>
        <taxon>Eukaryota</taxon>
        <taxon>Viridiplantae</taxon>
        <taxon>Streptophyta</taxon>
        <taxon>Embryophyta</taxon>
        <taxon>Tracheophyta</taxon>
        <taxon>Spermatophyta</taxon>
        <taxon>Magnoliopsida</taxon>
        <taxon>eudicotyledons</taxon>
        <taxon>Gunneridae</taxon>
        <taxon>Pentapetalae</taxon>
        <taxon>rosids</taxon>
        <taxon>fabids</taxon>
        <taxon>Malpighiales</taxon>
        <taxon>Linaceae</taxon>
        <taxon>Linum</taxon>
    </lineage>
</organism>
<protein>
    <submittedName>
        <fullName evidence="1">Uncharacterized protein</fullName>
    </submittedName>
</protein>
<comment type="caution">
    <text evidence="1">The sequence shown here is derived from an EMBL/GenBank/DDBJ whole genome shotgun (WGS) entry which is preliminary data.</text>
</comment>
<name>A0AAV0KK30_9ROSI</name>
<gene>
    <name evidence="1" type="ORF">LITE_LOCUS19014</name>
</gene>
<accession>A0AAV0KK30</accession>
<dbReference type="EMBL" id="CAMGYJ010000005">
    <property type="protein sequence ID" value="CAI0422088.1"/>
    <property type="molecule type" value="Genomic_DNA"/>
</dbReference>
<reference evidence="1" key="1">
    <citation type="submission" date="2022-08" db="EMBL/GenBank/DDBJ databases">
        <authorList>
            <person name="Gutierrez-Valencia J."/>
        </authorList>
    </citation>
    <scope>NUCLEOTIDE SEQUENCE</scope>
</reference>
<dbReference type="Proteomes" id="UP001154282">
    <property type="component" value="Unassembled WGS sequence"/>
</dbReference>
<sequence length="79" mass="9334">MIPMVIGVLRDGLEKKPISRSSLSALKYSSSWKSWWLVFRATKAADVVRRTREQCYVKSLYKLEDYPFELRWVMVSCRS</sequence>